<dbReference type="Gene3D" id="3.10.450.50">
    <property type="match status" value="1"/>
</dbReference>
<reference evidence="3" key="1">
    <citation type="submission" date="2020-02" db="EMBL/GenBank/DDBJ databases">
        <authorList>
            <person name="Gao J."/>
            <person name="Sun J."/>
        </authorList>
    </citation>
    <scope>NUCLEOTIDE SEQUENCE</scope>
    <source>
        <strain evidence="3">602-2</strain>
    </source>
</reference>
<proteinExistence type="predicted"/>
<sequence>MKTLAILLALAFSPLAAEAQTMQDQDMAARVRGLEDRAALKALVDTFSNLADTKDIDRQVLLFTQDATVDSHVAGQPTSSLKGRQQIGEAFTGFLGRFETVYHINGQQTVDIQGDRATGVAYSLVVLIGQDAGTLYRNTSGVTYHDEYVRQDGRWLIARRSSDFTWTKREEVPPPAQRP</sequence>
<gene>
    <name evidence="3" type="ORF">G5B46_08910</name>
</gene>
<protein>
    <submittedName>
        <fullName evidence="3">Nuclear transport factor 2 family protein</fullName>
    </submittedName>
</protein>
<dbReference type="AlphaFoldDB" id="A0A6G4QW01"/>
<feature type="domain" description="SnoaL-like" evidence="2">
    <location>
        <begin position="34"/>
        <end position="160"/>
    </location>
</feature>
<evidence type="ECO:0000259" key="2">
    <source>
        <dbReference type="Pfam" id="PF13577"/>
    </source>
</evidence>
<dbReference type="CDD" id="cd00531">
    <property type="entry name" value="NTF2_like"/>
    <property type="match status" value="1"/>
</dbReference>
<feature type="chain" id="PRO_5026199101" evidence="1">
    <location>
        <begin position="20"/>
        <end position="179"/>
    </location>
</feature>
<dbReference type="InterPro" id="IPR037401">
    <property type="entry name" value="SnoaL-like"/>
</dbReference>
<dbReference type="SUPFAM" id="SSF54427">
    <property type="entry name" value="NTF2-like"/>
    <property type="match status" value="1"/>
</dbReference>
<keyword evidence="1" id="KW-0732">Signal</keyword>
<comment type="caution">
    <text evidence="3">The sequence shown here is derived from an EMBL/GenBank/DDBJ whole genome shotgun (WGS) entry which is preliminary data.</text>
</comment>
<name>A0A6G4QW01_9CAUL</name>
<feature type="signal peptide" evidence="1">
    <location>
        <begin position="1"/>
        <end position="19"/>
    </location>
</feature>
<evidence type="ECO:0000256" key="1">
    <source>
        <dbReference type="SAM" id="SignalP"/>
    </source>
</evidence>
<accession>A0A6G4QW01</accession>
<dbReference type="InterPro" id="IPR032710">
    <property type="entry name" value="NTF2-like_dom_sf"/>
</dbReference>
<dbReference type="RefSeq" id="WP_165257905.1">
    <property type="nucleotide sequence ID" value="NZ_JAAKGT010000003.1"/>
</dbReference>
<evidence type="ECO:0000313" key="3">
    <source>
        <dbReference type="EMBL" id="NGM49721.1"/>
    </source>
</evidence>
<organism evidence="3">
    <name type="scientific">Caulobacter sp. 602-2</name>
    <dbReference type="NCBI Taxonomy" id="2710887"/>
    <lineage>
        <taxon>Bacteria</taxon>
        <taxon>Pseudomonadati</taxon>
        <taxon>Pseudomonadota</taxon>
        <taxon>Alphaproteobacteria</taxon>
        <taxon>Caulobacterales</taxon>
        <taxon>Caulobacteraceae</taxon>
        <taxon>Caulobacter</taxon>
    </lineage>
</organism>
<dbReference type="EMBL" id="JAAKGT010000003">
    <property type="protein sequence ID" value="NGM49721.1"/>
    <property type="molecule type" value="Genomic_DNA"/>
</dbReference>
<dbReference type="Pfam" id="PF13577">
    <property type="entry name" value="SnoaL_4"/>
    <property type="match status" value="1"/>
</dbReference>